<dbReference type="RefSeq" id="WP_072365952.1">
    <property type="nucleotide sequence ID" value="NZ_CP139972.1"/>
</dbReference>
<dbReference type="Proteomes" id="UP000183788">
    <property type="component" value="Unassembled WGS sequence"/>
</dbReference>
<dbReference type="EMBL" id="FPIZ01000035">
    <property type="protein sequence ID" value="SFW88279.1"/>
    <property type="molecule type" value="Genomic_DNA"/>
</dbReference>
<organism evidence="1 3">
    <name type="scientific">Chitinophaga sancti</name>
    <dbReference type="NCBI Taxonomy" id="1004"/>
    <lineage>
        <taxon>Bacteria</taxon>
        <taxon>Pseudomonadati</taxon>
        <taxon>Bacteroidota</taxon>
        <taxon>Chitinophagia</taxon>
        <taxon>Chitinophagales</taxon>
        <taxon>Chitinophagaceae</taxon>
        <taxon>Chitinophaga</taxon>
    </lineage>
</organism>
<accession>A0A1K1SW48</accession>
<evidence type="ECO:0000313" key="4">
    <source>
        <dbReference type="Proteomes" id="UP001326715"/>
    </source>
</evidence>
<gene>
    <name evidence="1" type="ORF">SAMN05661012_06230</name>
    <name evidence="2" type="ORF">SR876_03490</name>
</gene>
<dbReference type="SUPFAM" id="SSF52402">
    <property type="entry name" value="Adenine nucleotide alpha hydrolases-like"/>
    <property type="match status" value="2"/>
</dbReference>
<reference evidence="1 3" key="1">
    <citation type="submission" date="2016-11" db="EMBL/GenBank/DDBJ databases">
        <authorList>
            <person name="Jaros S."/>
            <person name="Januszkiewicz K."/>
            <person name="Wedrychowicz H."/>
        </authorList>
    </citation>
    <scope>NUCLEOTIDE SEQUENCE [LARGE SCALE GENOMIC DNA]</scope>
    <source>
        <strain evidence="1 3">DSM 784</strain>
    </source>
</reference>
<evidence type="ECO:0000313" key="1">
    <source>
        <dbReference type="EMBL" id="SFW88279.1"/>
    </source>
</evidence>
<dbReference type="STRING" id="1004.SAMN05661012_06230"/>
<sequence length="269" mass="31024">MRKVIVAFDGTHYSNGAFGLAKRLNESEKILLVGAFLPELDFSGLGYVFGGGGLYVPLQIEIDEDKVDENIQRFEDECVRNNIEFRIHKDHSPYAISKLQKESRFADLMILGSQKFYENLRLEVPSEYLRDILHDTECPVIVAPEKFDYPENVILAYDGTRSSVFAIKMFSYLFSDLCDCSTTLVYATPKHQPEMPDEDYMKELACRHFRDLTFLQLEQQEMSVFLQEISKPMLVTGAFGRSGLSNLFKRSFCTSYMSEYRYPVFIAHK</sequence>
<evidence type="ECO:0000313" key="3">
    <source>
        <dbReference type="Proteomes" id="UP000183788"/>
    </source>
</evidence>
<dbReference type="EMBL" id="CP140154">
    <property type="protein sequence ID" value="WQG90545.1"/>
    <property type="molecule type" value="Genomic_DNA"/>
</dbReference>
<keyword evidence="4" id="KW-1185">Reference proteome</keyword>
<dbReference type="Proteomes" id="UP001326715">
    <property type="component" value="Chromosome"/>
</dbReference>
<proteinExistence type="predicted"/>
<evidence type="ECO:0000313" key="2">
    <source>
        <dbReference type="EMBL" id="WQG90545.1"/>
    </source>
</evidence>
<reference evidence="2 4" key="2">
    <citation type="submission" date="2023-11" db="EMBL/GenBank/DDBJ databases">
        <title>MicrobeMod: A computational toolkit for identifying prokaryotic methylation and restriction-modification with nanopore sequencing.</title>
        <authorList>
            <person name="Crits-Christoph A."/>
            <person name="Kang S.C."/>
            <person name="Lee H."/>
            <person name="Ostrov N."/>
        </authorList>
    </citation>
    <scope>NUCLEOTIDE SEQUENCE [LARGE SCALE GENOMIC DNA]</scope>
    <source>
        <strain evidence="2 4">ATCC 23090</strain>
    </source>
</reference>
<dbReference type="Gene3D" id="3.40.50.12370">
    <property type="match status" value="1"/>
</dbReference>
<name>A0A1K1SW48_9BACT</name>
<protein>
    <submittedName>
        <fullName evidence="1">Nucleotide-binding universal stress protein, UspA family</fullName>
    </submittedName>
</protein>
<dbReference type="OrthoDB" id="659195at2"/>
<dbReference type="AlphaFoldDB" id="A0A1K1SW48"/>